<comment type="caution">
    <text evidence="3">The sequence shown here is derived from an EMBL/GenBank/DDBJ whole genome shotgun (WGS) entry which is preliminary data.</text>
</comment>
<gene>
    <name evidence="3" type="ORF">J2R99_003056</name>
</gene>
<reference evidence="3 4" key="1">
    <citation type="submission" date="2023-07" db="EMBL/GenBank/DDBJ databases">
        <title>Genomic Encyclopedia of Type Strains, Phase IV (KMG-IV): sequencing the most valuable type-strain genomes for metagenomic binning, comparative biology and taxonomic classification.</title>
        <authorList>
            <person name="Goeker M."/>
        </authorList>
    </citation>
    <scope>NUCLEOTIDE SEQUENCE [LARGE SCALE GENOMIC DNA]</scope>
    <source>
        <strain evidence="3 4">DSM 11549</strain>
    </source>
</reference>
<dbReference type="InterPro" id="IPR025582">
    <property type="entry name" value="YARHG_dom"/>
</dbReference>
<evidence type="ECO:0000256" key="1">
    <source>
        <dbReference type="SAM" id="SignalP"/>
    </source>
</evidence>
<evidence type="ECO:0000259" key="2">
    <source>
        <dbReference type="SMART" id="SM01324"/>
    </source>
</evidence>
<sequence>MLKFLLPIGFLIALGGGARADCFDGLGCTDTHRFEQGALRSMRCSDLWYIRNRIFDENGYCFRTARGQVNFDNSDCWERDQSRVRMSAIERGNVEAIIRAERALGCR</sequence>
<name>A0ABU0CDP3_9BRAD</name>
<keyword evidence="4" id="KW-1185">Reference proteome</keyword>
<protein>
    <recommendedName>
        <fullName evidence="2">YARHG domain-containing protein</fullName>
    </recommendedName>
</protein>
<evidence type="ECO:0000313" key="4">
    <source>
        <dbReference type="Proteomes" id="UP001230253"/>
    </source>
</evidence>
<dbReference type="InterPro" id="IPR038434">
    <property type="entry name" value="YARHG_sf"/>
</dbReference>
<accession>A0ABU0CDP3</accession>
<keyword evidence="1" id="KW-0732">Signal</keyword>
<dbReference type="RefSeq" id="WP_370872382.1">
    <property type="nucleotide sequence ID" value="NZ_JAUSUK010000002.1"/>
</dbReference>
<dbReference type="Gene3D" id="1.20.58.1690">
    <property type="match status" value="1"/>
</dbReference>
<organism evidence="3 4">
    <name type="scientific">Rhodopseudomonas julia</name>
    <dbReference type="NCBI Taxonomy" id="200617"/>
    <lineage>
        <taxon>Bacteria</taxon>
        <taxon>Pseudomonadati</taxon>
        <taxon>Pseudomonadota</taxon>
        <taxon>Alphaproteobacteria</taxon>
        <taxon>Hyphomicrobiales</taxon>
        <taxon>Nitrobacteraceae</taxon>
        <taxon>Rhodopseudomonas</taxon>
    </lineage>
</organism>
<proteinExistence type="predicted"/>
<feature type="domain" description="YARHG" evidence="2">
    <location>
        <begin position="24"/>
        <end position="102"/>
    </location>
</feature>
<dbReference type="Proteomes" id="UP001230253">
    <property type="component" value="Unassembled WGS sequence"/>
</dbReference>
<feature type="chain" id="PRO_5046787027" description="YARHG domain-containing protein" evidence="1">
    <location>
        <begin position="21"/>
        <end position="107"/>
    </location>
</feature>
<dbReference type="Pfam" id="PF13308">
    <property type="entry name" value="YARHG"/>
    <property type="match status" value="1"/>
</dbReference>
<feature type="signal peptide" evidence="1">
    <location>
        <begin position="1"/>
        <end position="20"/>
    </location>
</feature>
<dbReference type="EMBL" id="JAUSUK010000002">
    <property type="protein sequence ID" value="MDQ0327187.1"/>
    <property type="molecule type" value="Genomic_DNA"/>
</dbReference>
<evidence type="ECO:0000313" key="3">
    <source>
        <dbReference type="EMBL" id="MDQ0327187.1"/>
    </source>
</evidence>
<dbReference type="SMART" id="SM01324">
    <property type="entry name" value="YARHG"/>
    <property type="match status" value="1"/>
</dbReference>